<dbReference type="Gene3D" id="1.10.540.10">
    <property type="entry name" value="Acyl-CoA dehydrogenase/oxidase, N-terminal domain"/>
    <property type="match status" value="1"/>
</dbReference>
<gene>
    <name evidence="1" type="ORF">FHS32_003178</name>
</gene>
<dbReference type="GO" id="GO:0050660">
    <property type="term" value="F:flavin adenine dinucleotide binding"/>
    <property type="evidence" value="ECO:0007669"/>
    <property type="project" value="InterPro"/>
</dbReference>
<keyword evidence="2" id="KW-1185">Reference proteome</keyword>
<dbReference type="InterPro" id="IPR037069">
    <property type="entry name" value="AcylCoA_DH/ox_N_sf"/>
</dbReference>
<protein>
    <submittedName>
        <fullName evidence="1">Uncharacterized protein</fullName>
    </submittedName>
</protein>
<dbReference type="GO" id="GO:0016627">
    <property type="term" value="F:oxidoreductase activity, acting on the CH-CH group of donors"/>
    <property type="evidence" value="ECO:0007669"/>
    <property type="project" value="InterPro"/>
</dbReference>
<proteinExistence type="predicted"/>
<comment type="caution">
    <text evidence="1">The sequence shown here is derived from an EMBL/GenBank/DDBJ whole genome shotgun (WGS) entry which is preliminary data.</text>
</comment>
<accession>A0A7W8BN30</accession>
<dbReference type="Proteomes" id="UP000568022">
    <property type="component" value="Unassembled WGS sequence"/>
</dbReference>
<dbReference type="AlphaFoldDB" id="A0A7W8BN30"/>
<evidence type="ECO:0000313" key="2">
    <source>
        <dbReference type="Proteomes" id="UP000568022"/>
    </source>
</evidence>
<sequence>MTHVIADGVEAVAAAEFAREAAPRDAEHILPRAGLDELSSCGLLGITCPAPTAARR</sequence>
<organism evidence="1 2">
    <name type="scientific">Streptomyces griseoloalbus</name>
    <dbReference type="NCBI Taxonomy" id="67303"/>
    <lineage>
        <taxon>Bacteria</taxon>
        <taxon>Bacillati</taxon>
        <taxon>Actinomycetota</taxon>
        <taxon>Actinomycetes</taxon>
        <taxon>Kitasatosporales</taxon>
        <taxon>Streptomycetaceae</taxon>
        <taxon>Streptomyces</taxon>
    </lineage>
</organism>
<reference evidence="1 2" key="1">
    <citation type="submission" date="2020-08" db="EMBL/GenBank/DDBJ databases">
        <title>Genomic Encyclopedia of Type Strains, Phase III (KMG-III): the genomes of soil and plant-associated and newly described type strains.</title>
        <authorList>
            <person name="Whitman W."/>
        </authorList>
    </citation>
    <scope>NUCLEOTIDE SEQUENCE [LARGE SCALE GENOMIC DNA]</scope>
    <source>
        <strain evidence="1 2">CECT 3226</strain>
    </source>
</reference>
<evidence type="ECO:0000313" key="1">
    <source>
        <dbReference type="EMBL" id="MBB5126441.1"/>
    </source>
</evidence>
<dbReference type="EMBL" id="JACHJE010000006">
    <property type="protein sequence ID" value="MBB5126441.1"/>
    <property type="molecule type" value="Genomic_DNA"/>
</dbReference>
<name>A0A7W8BN30_9ACTN</name>